<evidence type="ECO:0000256" key="1">
    <source>
        <dbReference type="ARBA" id="ARBA00023125"/>
    </source>
</evidence>
<dbReference type="PANTHER" id="PTHR30055:SF226">
    <property type="entry name" value="HTH-TYPE TRANSCRIPTIONAL REGULATOR PKSA"/>
    <property type="match status" value="1"/>
</dbReference>
<dbReference type="InterPro" id="IPR041674">
    <property type="entry name" value="TetR_C_22"/>
</dbReference>
<dbReference type="PROSITE" id="PS50977">
    <property type="entry name" value="HTH_TETR_2"/>
    <property type="match status" value="1"/>
</dbReference>
<feature type="domain" description="HTH tetR-type" evidence="4">
    <location>
        <begin position="71"/>
        <end position="131"/>
    </location>
</feature>
<dbReference type="PROSITE" id="PS01081">
    <property type="entry name" value="HTH_TETR_1"/>
    <property type="match status" value="1"/>
</dbReference>
<keyword evidence="1 2" id="KW-0238">DNA-binding</keyword>
<dbReference type="InterPro" id="IPR050109">
    <property type="entry name" value="HTH-type_TetR-like_transc_reg"/>
</dbReference>
<keyword evidence="6" id="KW-1185">Reference proteome</keyword>
<feature type="compositionally biased region" description="Polar residues" evidence="3">
    <location>
        <begin position="1"/>
        <end position="10"/>
    </location>
</feature>
<dbReference type="GO" id="GO:0000976">
    <property type="term" value="F:transcription cis-regulatory region binding"/>
    <property type="evidence" value="ECO:0007669"/>
    <property type="project" value="TreeGrafter"/>
</dbReference>
<dbReference type="Pfam" id="PF17928">
    <property type="entry name" value="TetR_C_22"/>
    <property type="match status" value="1"/>
</dbReference>
<dbReference type="SUPFAM" id="SSF46689">
    <property type="entry name" value="Homeodomain-like"/>
    <property type="match status" value="1"/>
</dbReference>
<dbReference type="Gene3D" id="1.10.357.10">
    <property type="entry name" value="Tetracycline Repressor, domain 2"/>
    <property type="match status" value="1"/>
</dbReference>
<reference evidence="5 6" key="1">
    <citation type="submission" date="2016-11" db="EMBL/GenBank/DDBJ databases">
        <authorList>
            <person name="Jaros S."/>
            <person name="Januszkiewicz K."/>
            <person name="Wedrychowicz H."/>
        </authorList>
    </citation>
    <scope>NUCLEOTIDE SEQUENCE [LARGE SCALE GENOMIC DNA]</scope>
    <source>
        <strain evidence="5 6">DSM 46144</strain>
    </source>
</reference>
<evidence type="ECO:0000256" key="2">
    <source>
        <dbReference type="PROSITE-ProRule" id="PRU00335"/>
    </source>
</evidence>
<dbReference type="Pfam" id="PF00440">
    <property type="entry name" value="TetR_N"/>
    <property type="match status" value="1"/>
</dbReference>
<evidence type="ECO:0000313" key="6">
    <source>
        <dbReference type="Proteomes" id="UP000184440"/>
    </source>
</evidence>
<dbReference type="STRING" id="134849.SAMN05443668_115109"/>
<gene>
    <name evidence="5" type="ORF">SAMN05443668_115109</name>
</gene>
<dbReference type="InterPro" id="IPR009057">
    <property type="entry name" value="Homeodomain-like_sf"/>
</dbReference>
<organism evidence="5 6">
    <name type="scientific">Cryptosporangium aurantiacum</name>
    <dbReference type="NCBI Taxonomy" id="134849"/>
    <lineage>
        <taxon>Bacteria</taxon>
        <taxon>Bacillati</taxon>
        <taxon>Actinomycetota</taxon>
        <taxon>Actinomycetes</taxon>
        <taxon>Cryptosporangiales</taxon>
        <taxon>Cryptosporangiaceae</taxon>
        <taxon>Cryptosporangium</taxon>
    </lineage>
</organism>
<dbReference type="PRINTS" id="PR00455">
    <property type="entry name" value="HTHTETR"/>
</dbReference>
<feature type="DNA-binding region" description="H-T-H motif" evidence="2">
    <location>
        <begin position="94"/>
        <end position="113"/>
    </location>
</feature>
<dbReference type="PANTHER" id="PTHR30055">
    <property type="entry name" value="HTH-TYPE TRANSCRIPTIONAL REGULATOR RUTR"/>
    <property type="match status" value="1"/>
</dbReference>
<evidence type="ECO:0000313" key="5">
    <source>
        <dbReference type="EMBL" id="SHN46421.1"/>
    </source>
</evidence>
<dbReference type="RefSeq" id="WP_218617959.1">
    <property type="nucleotide sequence ID" value="NZ_FRCS01000015.1"/>
</dbReference>
<dbReference type="InterPro" id="IPR023772">
    <property type="entry name" value="DNA-bd_HTH_TetR-type_CS"/>
</dbReference>
<evidence type="ECO:0000256" key="3">
    <source>
        <dbReference type="SAM" id="MobiDB-lite"/>
    </source>
</evidence>
<protein>
    <submittedName>
        <fullName evidence="5">Transcriptional regulator, TetR family</fullName>
    </submittedName>
</protein>
<evidence type="ECO:0000259" key="4">
    <source>
        <dbReference type="PROSITE" id="PS50977"/>
    </source>
</evidence>
<feature type="region of interest" description="Disordered" evidence="3">
    <location>
        <begin position="1"/>
        <end position="47"/>
    </location>
</feature>
<dbReference type="GO" id="GO:0003700">
    <property type="term" value="F:DNA-binding transcription factor activity"/>
    <property type="evidence" value="ECO:0007669"/>
    <property type="project" value="TreeGrafter"/>
</dbReference>
<dbReference type="EMBL" id="FRCS01000015">
    <property type="protein sequence ID" value="SHN46421.1"/>
    <property type="molecule type" value="Genomic_DNA"/>
</dbReference>
<accession>A0A1M7RJT8</accession>
<sequence length="268" mass="29393">MTTVRQTSQIPGKPSRPLGARAGARPGTRRGPGNGPGRDGTREGQSAPDVWLTEHSAAEPLRRLPSQQRSRLRVERILDAAGELVAERGYEATTTSLIARRARVSPGSFYQFFADKRAAVKALSARNLAVFAERLDAAVVEAHFEHWYDTVDAAFDIYVDLCRHHPGFRAVRFGDIVDTHLLDPTQDNDSVVAGRVASLLHARFGVLDTAALRLALLTTTKVADALIKFAFSRDPHGDEEVLLQARRMLRIHLEGYVQLGGAALTPEE</sequence>
<dbReference type="InterPro" id="IPR001647">
    <property type="entry name" value="HTH_TetR"/>
</dbReference>
<proteinExistence type="predicted"/>
<feature type="compositionally biased region" description="Low complexity" evidence="3">
    <location>
        <begin position="16"/>
        <end position="29"/>
    </location>
</feature>
<dbReference type="Proteomes" id="UP000184440">
    <property type="component" value="Unassembled WGS sequence"/>
</dbReference>
<dbReference type="AlphaFoldDB" id="A0A1M7RJT8"/>
<name>A0A1M7RJT8_9ACTN</name>